<dbReference type="SUPFAM" id="SSF51161">
    <property type="entry name" value="Trimeric LpxA-like enzymes"/>
    <property type="match status" value="1"/>
</dbReference>
<dbReference type="PANTHER" id="PTHR43360">
    <property type="entry name" value="CARBON DIOXIDE CONCENTRATING MECHANISM PROTEIN CCMM"/>
    <property type="match status" value="1"/>
</dbReference>
<dbReference type="AlphaFoldDB" id="A0A1Y3G649"/>
<sequence length="89" mass="9310">YPVVAESAFVDPTAILCGHVIVEDDVFIGPYAVIRADEADENGTVEPIRIGKGSNIQDGVVIHSKDGAAVTIGSRTSIAHRSIIHGPCT</sequence>
<feature type="non-terminal residue" evidence="1">
    <location>
        <position position="1"/>
    </location>
</feature>
<dbReference type="PANTHER" id="PTHR43360:SF1">
    <property type="entry name" value="CARBOXYSOME ASSEMBLY PROTEIN CCMM"/>
    <property type="match status" value="1"/>
</dbReference>
<dbReference type="Proteomes" id="UP000242683">
    <property type="component" value="Unassembled WGS sequence"/>
</dbReference>
<name>A0A1Y3G649_9PROT</name>
<reference evidence="2" key="1">
    <citation type="submission" date="2014-06" db="EMBL/GenBank/DDBJ databases">
        <authorList>
            <person name="Winans N.J."/>
            <person name="Newell P.D."/>
            <person name="Douglas A.E."/>
        </authorList>
    </citation>
    <scope>NUCLEOTIDE SEQUENCE [LARGE SCALE GENOMIC DNA]</scope>
    <source>
        <strain evidence="2">DsW_057</strain>
    </source>
</reference>
<accession>A0A1Y3G649</accession>
<dbReference type="InterPro" id="IPR001451">
    <property type="entry name" value="Hexapep"/>
</dbReference>
<evidence type="ECO:0000313" key="2">
    <source>
        <dbReference type="Proteomes" id="UP000242683"/>
    </source>
</evidence>
<comment type="caution">
    <text evidence="1">The sequence shown here is derived from an EMBL/GenBank/DDBJ whole genome shotgun (WGS) entry which is preliminary data.</text>
</comment>
<evidence type="ECO:0000313" key="1">
    <source>
        <dbReference type="EMBL" id="OUJ01425.1"/>
    </source>
</evidence>
<dbReference type="Pfam" id="PF00132">
    <property type="entry name" value="Hexapep"/>
    <property type="match status" value="1"/>
</dbReference>
<dbReference type="EMBL" id="JOPG01000108">
    <property type="protein sequence ID" value="OUJ01425.1"/>
    <property type="molecule type" value="Genomic_DNA"/>
</dbReference>
<dbReference type="Gene3D" id="2.160.10.10">
    <property type="entry name" value="Hexapeptide repeat proteins"/>
    <property type="match status" value="1"/>
</dbReference>
<feature type="non-terminal residue" evidence="1">
    <location>
        <position position="89"/>
    </location>
</feature>
<dbReference type="InterPro" id="IPR011004">
    <property type="entry name" value="Trimer_LpxA-like_sf"/>
</dbReference>
<proteinExistence type="predicted"/>
<organism evidence="1 2">
    <name type="scientific">Acetobacter malorum</name>
    <dbReference type="NCBI Taxonomy" id="178901"/>
    <lineage>
        <taxon>Bacteria</taxon>
        <taxon>Pseudomonadati</taxon>
        <taxon>Pseudomonadota</taxon>
        <taxon>Alphaproteobacteria</taxon>
        <taxon>Acetobacterales</taxon>
        <taxon>Acetobacteraceae</taxon>
        <taxon>Acetobacter</taxon>
    </lineage>
</organism>
<protein>
    <submittedName>
        <fullName evidence="1">Carbonate dehydratase</fullName>
    </submittedName>
</protein>
<dbReference type="InterPro" id="IPR052265">
    <property type="entry name" value="Gamma-CA"/>
</dbReference>
<gene>
    <name evidence="1" type="ORF">HK23_02650</name>
</gene>